<dbReference type="PROSITE" id="PS50893">
    <property type="entry name" value="ABC_TRANSPORTER_2"/>
    <property type="match status" value="1"/>
</dbReference>
<dbReference type="Pfam" id="PF00005">
    <property type="entry name" value="ABC_tran"/>
    <property type="match status" value="1"/>
</dbReference>
<dbReference type="PANTHER" id="PTHR43499:SF1">
    <property type="entry name" value="ABC TRANSPORTER I FAMILY MEMBER 1"/>
    <property type="match status" value="1"/>
</dbReference>
<sequence>MHLEAQNLCCQRGAQILFSDINFRLEGGKVLLVEGKNGAGKTTLLKLLSGLRRPDKGEIKWDGVAINAADSQFNQQLAWLGHQNPLKEEQTALENLAMLGAIRTRNQRDEFDALSAVGLGRVKHKPVKTFSAGMKRRLALASLLIADTRLWILDEPQAALDKAGIALYEQLATEHLKNGGMIVMTSHHEVAIDDIYIQRLNLGH</sequence>
<dbReference type="InterPro" id="IPR005895">
    <property type="entry name" value="ABC_transptr_haem_export_CcmA"/>
</dbReference>
<dbReference type="SUPFAM" id="SSF52540">
    <property type="entry name" value="P-loop containing nucleoside triphosphate hydrolases"/>
    <property type="match status" value="1"/>
</dbReference>
<dbReference type="Proteomes" id="UP000501726">
    <property type="component" value="Chromosome"/>
</dbReference>
<keyword evidence="3" id="KW-0201">Cytochrome c-type biogenesis</keyword>
<dbReference type="RefSeq" id="WP_173273555.1">
    <property type="nucleotide sequence ID" value="NZ_AP021889.1"/>
</dbReference>
<dbReference type="InterPro" id="IPR027417">
    <property type="entry name" value="P-loop_NTPase"/>
</dbReference>
<dbReference type="Gene3D" id="3.40.50.300">
    <property type="entry name" value="P-loop containing nucleotide triphosphate hydrolases"/>
    <property type="match status" value="1"/>
</dbReference>
<protein>
    <submittedName>
        <fullName evidence="8">Cytochrome c biogenesis ATP-binding export protein CcmA</fullName>
    </submittedName>
</protein>
<dbReference type="EMBL" id="AP021889">
    <property type="protein sequence ID" value="BBP46678.1"/>
    <property type="molecule type" value="Genomic_DNA"/>
</dbReference>
<evidence type="ECO:0000313" key="9">
    <source>
        <dbReference type="Proteomes" id="UP000501726"/>
    </source>
</evidence>
<dbReference type="SMART" id="SM00382">
    <property type="entry name" value="AAA"/>
    <property type="match status" value="1"/>
</dbReference>
<name>A0A6F8PXG0_9GAMM</name>
<dbReference type="NCBIfam" id="NF010061">
    <property type="entry name" value="PRK13538.1"/>
    <property type="match status" value="1"/>
</dbReference>
<keyword evidence="4 8" id="KW-0067">ATP-binding</keyword>
<keyword evidence="1" id="KW-0813">Transport</keyword>
<organism evidence="8 9">
    <name type="scientific">Thiosulfatimonas sediminis</name>
    <dbReference type="NCBI Taxonomy" id="2675054"/>
    <lineage>
        <taxon>Bacteria</taxon>
        <taxon>Pseudomonadati</taxon>
        <taxon>Pseudomonadota</taxon>
        <taxon>Gammaproteobacteria</taxon>
        <taxon>Thiotrichales</taxon>
        <taxon>Piscirickettsiaceae</taxon>
        <taxon>Thiosulfatimonas</taxon>
    </lineage>
</organism>
<dbReference type="InterPro" id="IPR003439">
    <property type="entry name" value="ABC_transporter-like_ATP-bd"/>
</dbReference>
<dbReference type="GO" id="GO:0017004">
    <property type="term" value="P:cytochrome complex assembly"/>
    <property type="evidence" value="ECO:0007669"/>
    <property type="project" value="UniProtKB-KW"/>
</dbReference>
<dbReference type="PANTHER" id="PTHR43499">
    <property type="entry name" value="ABC TRANSPORTER I FAMILY MEMBER 1"/>
    <property type="match status" value="1"/>
</dbReference>
<dbReference type="AlphaFoldDB" id="A0A6F8PXG0"/>
<evidence type="ECO:0000256" key="1">
    <source>
        <dbReference type="ARBA" id="ARBA00022448"/>
    </source>
</evidence>
<dbReference type="KEGG" id="tse:THMIRHAS_20510"/>
<dbReference type="InterPro" id="IPR017871">
    <property type="entry name" value="ABC_transporter-like_CS"/>
</dbReference>
<evidence type="ECO:0000313" key="8">
    <source>
        <dbReference type="EMBL" id="BBP46678.1"/>
    </source>
</evidence>
<dbReference type="GO" id="GO:0016887">
    <property type="term" value="F:ATP hydrolysis activity"/>
    <property type="evidence" value="ECO:0007669"/>
    <property type="project" value="InterPro"/>
</dbReference>
<proteinExistence type="predicted"/>
<evidence type="ECO:0000256" key="4">
    <source>
        <dbReference type="ARBA" id="ARBA00022840"/>
    </source>
</evidence>
<dbReference type="InterPro" id="IPR003593">
    <property type="entry name" value="AAA+_ATPase"/>
</dbReference>
<dbReference type="GO" id="GO:0022857">
    <property type="term" value="F:transmembrane transporter activity"/>
    <property type="evidence" value="ECO:0007669"/>
    <property type="project" value="InterPro"/>
</dbReference>
<dbReference type="PROSITE" id="PS00211">
    <property type="entry name" value="ABC_TRANSPORTER_1"/>
    <property type="match status" value="1"/>
</dbReference>
<dbReference type="NCBIfam" id="TIGR01189">
    <property type="entry name" value="ccmA"/>
    <property type="match status" value="1"/>
</dbReference>
<keyword evidence="6" id="KW-0472">Membrane</keyword>
<keyword evidence="5" id="KW-1278">Translocase</keyword>
<feature type="domain" description="ABC transporter" evidence="7">
    <location>
        <begin position="3"/>
        <end position="204"/>
    </location>
</feature>
<accession>A0A6F8PXG0</accession>
<evidence type="ECO:0000259" key="7">
    <source>
        <dbReference type="PROSITE" id="PS50893"/>
    </source>
</evidence>
<evidence type="ECO:0000256" key="3">
    <source>
        <dbReference type="ARBA" id="ARBA00022748"/>
    </source>
</evidence>
<evidence type="ECO:0000256" key="2">
    <source>
        <dbReference type="ARBA" id="ARBA00022741"/>
    </source>
</evidence>
<keyword evidence="9" id="KW-1185">Reference proteome</keyword>
<evidence type="ECO:0000256" key="5">
    <source>
        <dbReference type="ARBA" id="ARBA00022967"/>
    </source>
</evidence>
<gene>
    <name evidence="8" type="primary">ccmA</name>
    <name evidence="8" type="ORF">THMIRHAS_20510</name>
</gene>
<reference evidence="9" key="1">
    <citation type="submission" date="2019-11" db="EMBL/GenBank/DDBJ databases">
        <title>Isolation and characterization of two novel species in the genus Thiomicrorhabdus.</title>
        <authorList>
            <person name="Mochizuki J."/>
            <person name="Kojima H."/>
            <person name="Fukui M."/>
        </authorList>
    </citation>
    <scope>NUCLEOTIDE SEQUENCE [LARGE SCALE GENOMIC DNA]</scope>
    <source>
        <strain evidence="9">aks77</strain>
    </source>
</reference>
<keyword evidence="2" id="KW-0547">Nucleotide-binding</keyword>
<evidence type="ECO:0000256" key="6">
    <source>
        <dbReference type="ARBA" id="ARBA00023136"/>
    </source>
</evidence>
<dbReference type="GO" id="GO:0005524">
    <property type="term" value="F:ATP binding"/>
    <property type="evidence" value="ECO:0007669"/>
    <property type="project" value="UniProtKB-KW"/>
</dbReference>